<evidence type="ECO:0000256" key="4">
    <source>
        <dbReference type="ARBA" id="ARBA00047304"/>
    </source>
</evidence>
<evidence type="ECO:0000256" key="2">
    <source>
        <dbReference type="ARBA" id="ARBA00022801"/>
    </source>
</evidence>
<comment type="catalytic activity">
    <reaction evidence="4">
        <text>NAD(+) + H2O = ADP-D-ribose + nicotinamide + H(+)</text>
        <dbReference type="Rhea" id="RHEA:16301"/>
        <dbReference type="ChEBI" id="CHEBI:15377"/>
        <dbReference type="ChEBI" id="CHEBI:15378"/>
        <dbReference type="ChEBI" id="CHEBI:17154"/>
        <dbReference type="ChEBI" id="CHEBI:57540"/>
        <dbReference type="ChEBI" id="CHEBI:57967"/>
        <dbReference type="EC" id="3.2.2.6"/>
    </reaction>
    <physiologicalReaction direction="left-to-right" evidence="4">
        <dbReference type="Rhea" id="RHEA:16302"/>
    </physiologicalReaction>
</comment>
<evidence type="ECO:0000256" key="1">
    <source>
        <dbReference type="ARBA" id="ARBA00011982"/>
    </source>
</evidence>
<dbReference type="PROSITE" id="PS50104">
    <property type="entry name" value="TIR"/>
    <property type="match status" value="1"/>
</dbReference>
<dbReference type="FunFam" id="3.40.50.10140:FF:000007">
    <property type="entry name" value="Disease resistance protein (TIR-NBS-LRR class)"/>
    <property type="match status" value="1"/>
</dbReference>
<accession>A0A540LT80</accession>
<dbReference type="Proteomes" id="UP000315295">
    <property type="component" value="Unassembled WGS sequence"/>
</dbReference>
<comment type="caution">
    <text evidence="6">The sequence shown here is derived from an EMBL/GenBank/DDBJ whole genome shotgun (WGS) entry which is preliminary data.</text>
</comment>
<dbReference type="InterPro" id="IPR035897">
    <property type="entry name" value="Toll_tir_struct_dom_sf"/>
</dbReference>
<dbReference type="PANTHER" id="PTHR32009">
    <property type="entry name" value="TMV RESISTANCE PROTEIN N-LIKE"/>
    <property type="match status" value="1"/>
</dbReference>
<dbReference type="SUPFAM" id="SSF52200">
    <property type="entry name" value="Toll/Interleukin receptor TIR domain"/>
    <property type="match status" value="1"/>
</dbReference>
<evidence type="ECO:0000313" key="7">
    <source>
        <dbReference type="Proteomes" id="UP000315295"/>
    </source>
</evidence>
<dbReference type="PANTHER" id="PTHR32009:SF39">
    <property type="entry name" value="TIR DOMAIN-CONTAINING PROTEIN"/>
    <property type="match status" value="1"/>
</dbReference>
<dbReference type="InterPro" id="IPR000157">
    <property type="entry name" value="TIR_dom"/>
</dbReference>
<proteinExistence type="predicted"/>
<evidence type="ECO:0000313" key="6">
    <source>
        <dbReference type="EMBL" id="TQD89711.1"/>
    </source>
</evidence>
<protein>
    <recommendedName>
        <fullName evidence="1">ADP-ribosyl cyclase/cyclic ADP-ribose hydrolase</fullName>
        <ecNumber evidence="1">3.2.2.6</ecNumber>
    </recommendedName>
</protein>
<dbReference type="EC" id="3.2.2.6" evidence="1"/>
<gene>
    <name evidence="6" type="ORF">C1H46_024705</name>
</gene>
<feature type="domain" description="TIR" evidence="5">
    <location>
        <begin position="18"/>
        <end position="156"/>
    </location>
</feature>
<keyword evidence="3" id="KW-0520">NAD</keyword>
<keyword evidence="2" id="KW-0378">Hydrolase</keyword>
<name>A0A540LT80_MALBA</name>
<keyword evidence="7" id="KW-1185">Reference proteome</keyword>
<dbReference type="AlphaFoldDB" id="A0A540LT80"/>
<evidence type="ECO:0000256" key="3">
    <source>
        <dbReference type="ARBA" id="ARBA00023027"/>
    </source>
</evidence>
<dbReference type="GO" id="GO:0061809">
    <property type="term" value="F:NAD+ nucleosidase activity, cyclic ADP-ribose generating"/>
    <property type="evidence" value="ECO:0007669"/>
    <property type="project" value="UniProtKB-EC"/>
</dbReference>
<dbReference type="Gene3D" id="3.40.50.10140">
    <property type="entry name" value="Toll/interleukin-1 receptor homology (TIR) domain"/>
    <property type="match status" value="1"/>
</dbReference>
<dbReference type="GO" id="GO:0007165">
    <property type="term" value="P:signal transduction"/>
    <property type="evidence" value="ECO:0007669"/>
    <property type="project" value="InterPro"/>
</dbReference>
<dbReference type="EMBL" id="VIEB01000471">
    <property type="protein sequence ID" value="TQD89711.1"/>
    <property type="molecule type" value="Genomic_DNA"/>
</dbReference>
<sequence length="176" mass="19741">MASSSQRASSSVPSALEWKYDVFLSFRGADTRLGFTDQLYNKLQEGGITRTFLDDDELQIGSPISDLFPEIEKSRLAIVVISPDYASSKWCLNELVTILKCMQERRPVIPVFYSVKPSDVADRSGIFGNGFTKLEQEYEDDKEMVDGWKAALKIVAKIKGPISNNELVFLLFSLNS</sequence>
<dbReference type="SMART" id="SM00255">
    <property type="entry name" value="TIR"/>
    <property type="match status" value="1"/>
</dbReference>
<dbReference type="Pfam" id="PF01582">
    <property type="entry name" value="TIR"/>
    <property type="match status" value="1"/>
</dbReference>
<reference evidence="6 7" key="1">
    <citation type="journal article" date="2019" name="G3 (Bethesda)">
        <title>Sequencing of a Wild Apple (Malus baccata) Genome Unravels the Differences Between Cultivated and Wild Apple Species Regarding Disease Resistance and Cold Tolerance.</title>
        <authorList>
            <person name="Chen X."/>
        </authorList>
    </citation>
    <scope>NUCLEOTIDE SEQUENCE [LARGE SCALE GENOMIC DNA]</scope>
    <source>
        <strain evidence="7">cv. Shandingzi</strain>
        <tissue evidence="6">Leaves</tissue>
    </source>
</reference>
<organism evidence="6 7">
    <name type="scientific">Malus baccata</name>
    <name type="common">Siberian crab apple</name>
    <name type="synonym">Pyrus baccata</name>
    <dbReference type="NCBI Taxonomy" id="106549"/>
    <lineage>
        <taxon>Eukaryota</taxon>
        <taxon>Viridiplantae</taxon>
        <taxon>Streptophyta</taxon>
        <taxon>Embryophyta</taxon>
        <taxon>Tracheophyta</taxon>
        <taxon>Spermatophyta</taxon>
        <taxon>Magnoliopsida</taxon>
        <taxon>eudicotyledons</taxon>
        <taxon>Gunneridae</taxon>
        <taxon>Pentapetalae</taxon>
        <taxon>rosids</taxon>
        <taxon>fabids</taxon>
        <taxon>Rosales</taxon>
        <taxon>Rosaceae</taxon>
        <taxon>Amygdaloideae</taxon>
        <taxon>Maleae</taxon>
        <taxon>Malus</taxon>
    </lineage>
</organism>
<evidence type="ECO:0000259" key="5">
    <source>
        <dbReference type="PROSITE" id="PS50104"/>
    </source>
</evidence>